<dbReference type="InterPro" id="IPR046348">
    <property type="entry name" value="SIS_dom_sf"/>
</dbReference>
<sequence length="269" mass="29159">MKIENKITEQPSRYDHLEQMSVAELLLHINDEDMLVAEAVRKAMPQIQALVEAIEPRMKRGGRLFYVGAGTSGRLGVLDASELPPTFGVPEDWVIGLIAGGDKALRHAVENAEDIAEQGWKDLASFQPTADDTVIGIAASGTTPYVIGAVREARQHGLLTGCITSNPETPIASAVAFPIETIVGPEFVTGSSRMKSGTAQKMVLNMISTTLMIRMGRVEGNRMVKMQLTNAKLVDRGTRMIQESLGISYEEAERRLLEAGSVDGVLNNK</sequence>
<evidence type="ECO:0000256" key="3">
    <source>
        <dbReference type="HAMAP-Rule" id="MF_00068"/>
    </source>
</evidence>
<dbReference type="SUPFAM" id="SSF53697">
    <property type="entry name" value="SIS domain"/>
    <property type="match status" value="1"/>
</dbReference>
<comment type="miscellaneous">
    <text evidence="3">A lyase-type mechanism (elimination/hydration) is suggested for the cleavage of the lactyl ether bond of MurNAc 6-phosphate, with the formation of an alpha,beta-unsaturated aldehyde intermediate with (E)-stereochemistry, followed by the syn addition of water to give product.</text>
</comment>
<accession>A0A1G7TS46</accession>
<feature type="active site" evidence="3">
    <location>
        <position position="113"/>
    </location>
</feature>
<proteinExistence type="inferred from homology"/>
<comment type="catalytic activity">
    <reaction evidence="3">
        <text>N-acetyl-D-muramate 6-phosphate + H2O = N-acetyl-D-glucosamine 6-phosphate + (R)-lactate</text>
        <dbReference type="Rhea" id="RHEA:26410"/>
        <dbReference type="ChEBI" id="CHEBI:15377"/>
        <dbReference type="ChEBI" id="CHEBI:16004"/>
        <dbReference type="ChEBI" id="CHEBI:57513"/>
        <dbReference type="ChEBI" id="CHEBI:58722"/>
        <dbReference type="EC" id="4.2.1.126"/>
    </reaction>
</comment>
<dbReference type="InterPro" id="IPR001347">
    <property type="entry name" value="SIS_dom"/>
</dbReference>
<dbReference type="PROSITE" id="PS51464">
    <property type="entry name" value="SIS"/>
    <property type="match status" value="1"/>
</dbReference>
<dbReference type="Proteomes" id="UP000199134">
    <property type="component" value="Unassembled WGS sequence"/>
</dbReference>
<feature type="active site" description="Proton donor" evidence="3">
    <location>
        <position position="82"/>
    </location>
</feature>
<keyword evidence="1 3" id="KW-0456">Lyase</keyword>
<dbReference type="Pfam" id="PF22645">
    <property type="entry name" value="GKRP_SIS_N"/>
    <property type="match status" value="1"/>
</dbReference>
<keyword evidence="7" id="KW-1185">Reference proteome</keyword>
<organism evidence="6 8">
    <name type="scientific">Prevotella communis</name>
    <dbReference type="NCBI Taxonomy" id="2913614"/>
    <lineage>
        <taxon>Bacteria</taxon>
        <taxon>Pseudomonadati</taxon>
        <taxon>Bacteroidota</taxon>
        <taxon>Bacteroidia</taxon>
        <taxon>Bacteroidales</taxon>
        <taxon>Prevotellaceae</taxon>
        <taxon>Prevotella</taxon>
    </lineage>
</organism>
<evidence type="ECO:0000313" key="6">
    <source>
        <dbReference type="EMBL" id="SDN86547.1"/>
    </source>
</evidence>
<dbReference type="UniPathway" id="UPA00342"/>
<evidence type="ECO:0000313" key="5">
    <source>
        <dbReference type="EMBL" id="SDG38002.1"/>
    </source>
</evidence>
<comment type="similarity">
    <text evidence="3">Belongs to the GCKR-like family. MurNAc-6-P etherase subfamily.</text>
</comment>
<gene>
    <name evidence="3" type="primary">murQ</name>
    <name evidence="6" type="ORF">SAMN04487900_10481</name>
    <name evidence="5" type="ORF">SAMN04487901_103115</name>
</gene>
<accession>A0A1H0EVU0</accession>
<feature type="domain" description="SIS" evidence="4">
    <location>
        <begin position="54"/>
        <end position="217"/>
    </location>
</feature>
<evidence type="ECO:0000313" key="8">
    <source>
        <dbReference type="Proteomes" id="UP000199134"/>
    </source>
</evidence>
<dbReference type="OrthoDB" id="9813395at2"/>
<dbReference type="Gene3D" id="3.40.50.10490">
    <property type="entry name" value="Glucose-6-phosphate isomerase like protein, domain 1"/>
    <property type="match status" value="1"/>
</dbReference>
<dbReference type="EMBL" id="FNCQ01000003">
    <property type="protein sequence ID" value="SDG38002.1"/>
    <property type="molecule type" value="Genomic_DNA"/>
</dbReference>
<dbReference type="InterPro" id="IPR040190">
    <property type="entry name" value="MURQ/GCKR"/>
</dbReference>
<dbReference type="HAMAP" id="MF_00068">
    <property type="entry name" value="MurQ"/>
    <property type="match status" value="1"/>
</dbReference>
<dbReference type="AlphaFoldDB" id="A0A1H0EVU0"/>
<dbReference type="InterPro" id="IPR005486">
    <property type="entry name" value="Glucokinase_regulatory_CS"/>
</dbReference>
<dbReference type="GO" id="GO:0016803">
    <property type="term" value="F:ether hydrolase activity"/>
    <property type="evidence" value="ECO:0007669"/>
    <property type="project" value="TreeGrafter"/>
</dbReference>
<dbReference type="GO" id="GO:0046348">
    <property type="term" value="P:amino sugar catabolic process"/>
    <property type="evidence" value="ECO:0007669"/>
    <property type="project" value="InterPro"/>
</dbReference>
<dbReference type="STRING" id="645274.SAMN04487901_103115"/>
<dbReference type="InterPro" id="IPR005488">
    <property type="entry name" value="Etherase_MurQ"/>
</dbReference>
<comment type="pathway">
    <text evidence="3">Amino-sugar metabolism; N-acetylmuramate degradation.</text>
</comment>
<dbReference type="GO" id="GO:0097173">
    <property type="term" value="P:N-acetylmuramic acid catabolic process"/>
    <property type="evidence" value="ECO:0007669"/>
    <property type="project" value="UniProtKB-UniPathway"/>
</dbReference>
<dbReference type="NCBIfam" id="NF009222">
    <property type="entry name" value="PRK12570.1"/>
    <property type="match status" value="1"/>
</dbReference>
<dbReference type="PROSITE" id="PS01272">
    <property type="entry name" value="GCKR"/>
    <property type="match status" value="1"/>
</dbReference>
<dbReference type="Proteomes" id="UP000198779">
    <property type="component" value="Unassembled WGS sequence"/>
</dbReference>
<dbReference type="GO" id="GO:0009254">
    <property type="term" value="P:peptidoglycan turnover"/>
    <property type="evidence" value="ECO:0007669"/>
    <property type="project" value="TreeGrafter"/>
</dbReference>
<evidence type="ECO:0000256" key="2">
    <source>
        <dbReference type="ARBA" id="ARBA00023277"/>
    </source>
</evidence>
<evidence type="ECO:0000313" key="7">
    <source>
        <dbReference type="Proteomes" id="UP000198779"/>
    </source>
</evidence>
<evidence type="ECO:0000256" key="1">
    <source>
        <dbReference type="ARBA" id="ARBA00023239"/>
    </source>
</evidence>
<dbReference type="EMBL" id="FNIW01000004">
    <property type="protein sequence ID" value="SDN86547.1"/>
    <property type="molecule type" value="Genomic_DNA"/>
</dbReference>
<dbReference type="NCBIfam" id="TIGR00274">
    <property type="entry name" value="N-acetylmuramic acid 6-phosphate etherase"/>
    <property type="match status" value="1"/>
</dbReference>
<dbReference type="PANTHER" id="PTHR10088:SF4">
    <property type="entry name" value="GLUCOKINASE REGULATORY PROTEIN"/>
    <property type="match status" value="1"/>
</dbReference>
<dbReference type="RefSeq" id="WP_091815119.1">
    <property type="nucleotide sequence ID" value="NZ_FNCQ01000003.1"/>
</dbReference>
<name>A0A1H0EVU0_9BACT</name>
<evidence type="ECO:0000259" key="4">
    <source>
        <dbReference type="PROSITE" id="PS51464"/>
    </source>
</evidence>
<reference evidence="5 8" key="1">
    <citation type="submission" date="2016-10" db="EMBL/GenBank/DDBJ databases">
        <authorList>
            <person name="de Groot N.N."/>
        </authorList>
    </citation>
    <scope>NUCLEOTIDE SEQUENCE [LARGE SCALE GENOMIC DNA]</scope>
    <source>
        <strain evidence="8">BP1-145</strain>
        <strain evidence="5">BP1-148</strain>
    </source>
</reference>
<dbReference type="EC" id="4.2.1.126" evidence="3"/>
<keyword evidence="2 3" id="KW-0119">Carbohydrate metabolism</keyword>
<protein>
    <recommendedName>
        <fullName evidence="3">N-acetylmuramic acid 6-phosphate etherase</fullName>
        <shortName evidence="3">MurNAc-6-P etherase</shortName>
        <ecNumber evidence="3">4.2.1.126</ecNumber>
    </recommendedName>
    <alternativeName>
        <fullName evidence="3">N-acetylmuramic acid 6-phosphate hydrolase</fullName>
    </alternativeName>
    <alternativeName>
        <fullName evidence="3">N-acetylmuramic acid 6-phosphate lyase</fullName>
    </alternativeName>
</protein>
<dbReference type="GO" id="GO:0016835">
    <property type="term" value="F:carbon-oxygen lyase activity"/>
    <property type="evidence" value="ECO:0007669"/>
    <property type="project" value="UniProtKB-UniRule"/>
</dbReference>
<dbReference type="Gene3D" id="1.10.8.1080">
    <property type="match status" value="1"/>
</dbReference>
<reference evidence="6 7" key="2">
    <citation type="submission" date="2016-10" db="EMBL/GenBank/DDBJ databases">
        <authorList>
            <person name="Varghese N."/>
            <person name="Submissions S."/>
        </authorList>
    </citation>
    <scope>NUCLEOTIDE SEQUENCE</scope>
    <source>
        <strain evidence="6">BP1-145</strain>
        <strain evidence="7">BP1-148</strain>
    </source>
</reference>
<comment type="subunit">
    <text evidence="3">Homodimer.</text>
</comment>
<comment type="function">
    <text evidence="3">Specifically catalyzes the cleavage of the D-lactyl ether substituent of MurNAc 6-phosphate, producing GlcNAc 6-phosphate and D-lactate.</text>
</comment>
<dbReference type="NCBIfam" id="NF003915">
    <property type="entry name" value="PRK05441.1"/>
    <property type="match status" value="1"/>
</dbReference>
<dbReference type="FunFam" id="3.40.50.10490:FF:000014">
    <property type="entry name" value="N-acetylmuramic acid 6-phosphate etherase"/>
    <property type="match status" value="1"/>
</dbReference>
<dbReference type="PANTHER" id="PTHR10088">
    <property type="entry name" value="GLUCOKINASE REGULATORY PROTEIN"/>
    <property type="match status" value="1"/>
</dbReference>
<dbReference type="CDD" id="cd05007">
    <property type="entry name" value="SIS_Etherase"/>
    <property type="match status" value="1"/>
</dbReference>
<dbReference type="GO" id="GO:0097367">
    <property type="term" value="F:carbohydrate derivative binding"/>
    <property type="evidence" value="ECO:0007669"/>
    <property type="project" value="InterPro"/>
</dbReference>